<dbReference type="PANTHER" id="PTHR45867">
    <property type="entry name" value="PURPLE ACID PHOSPHATASE"/>
    <property type="match status" value="1"/>
</dbReference>
<evidence type="ECO:0000256" key="3">
    <source>
        <dbReference type="RuleBase" id="RU361203"/>
    </source>
</evidence>
<evidence type="ECO:0000256" key="4">
    <source>
        <dbReference type="SAM" id="Phobius"/>
    </source>
</evidence>
<dbReference type="Pfam" id="PF16656">
    <property type="entry name" value="Pur_ac_phosph_N"/>
    <property type="match status" value="1"/>
</dbReference>
<sequence length="455" mass="53308">MKSIIFFGQVKKSYSQPDETYCKEAESTVITTDKKKKERIKFKNICDIIFIVLIVILAVLFVFWVLDDHYSLTTKYNHEVISHVHEQVHLSLGVEVNSMVITWLTLTDLAYDSLTPIVRYGEDESKLNKNVIGITKSFFDLSKTIKRFVHKVELKNLKPNTRYFYQVGDTKTWSKTFNFKNLDINKNVKACSFSDMDSTVNYTILTLQSHIRNNKCDVLVHIGDIAYNLFDNKGKVGDKFMKDIEIIAAYTPYMVIVGNHDLEGDSYEHYNNIFNMPYDKAHIIDDDHFYSYTFGNVYYITLNTQVYVRQFGFNKNIIIRQFRWLEQKLKYINKIRDKKSWIVIYIHHPIYCCKSCHTICDKHVNKDLKDGDNYDFPGLEKILYDNKVDLVVAGHIHAYVRGYPVYNYTMETFNKNYYYNPKAPTQIITGVGGSKRFHPQSIILNKDNFPYAATK</sequence>
<feature type="domain" description="Purple acid phosphatase N-terminal" evidence="6">
    <location>
        <begin position="86"/>
        <end position="180"/>
    </location>
</feature>
<keyword evidence="1" id="KW-0732">Signal</keyword>
<dbReference type="GO" id="GO:0046872">
    <property type="term" value="F:metal ion binding"/>
    <property type="evidence" value="ECO:0007669"/>
    <property type="project" value="InterPro"/>
</dbReference>
<accession>A0A0N4Z850</accession>
<dbReference type="Gene3D" id="3.60.21.10">
    <property type="match status" value="1"/>
</dbReference>
<dbReference type="Pfam" id="PF00149">
    <property type="entry name" value="Metallophos"/>
    <property type="match status" value="1"/>
</dbReference>
<dbReference type="EC" id="3.1.3.2" evidence="3"/>
<dbReference type="InterPro" id="IPR015914">
    <property type="entry name" value="PAPs_N"/>
</dbReference>
<dbReference type="InterPro" id="IPR029052">
    <property type="entry name" value="Metallo-depent_PP-like"/>
</dbReference>
<dbReference type="Proteomes" id="UP000038045">
    <property type="component" value="Unplaced"/>
</dbReference>
<dbReference type="InterPro" id="IPR008963">
    <property type="entry name" value="Purple_acid_Pase-like_N"/>
</dbReference>
<evidence type="ECO:0000256" key="2">
    <source>
        <dbReference type="ARBA" id="ARBA00023180"/>
    </source>
</evidence>
<dbReference type="InterPro" id="IPR041792">
    <property type="entry name" value="MPP_PAP"/>
</dbReference>
<organism evidence="7 8">
    <name type="scientific">Parastrongyloides trichosuri</name>
    <name type="common">Possum-specific nematode worm</name>
    <dbReference type="NCBI Taxonomy" id="131310"/>
    <lineage>
        <taxon>Eukaryota</taxon>
        <taxon>Metazoa</taxon>
        <taxon>Ecdysozoa</taxon>
        <taxon>Nematoda</taxon>
        <taxon>Chromadorea</taxon>
        <taxon>Rhabditida</taxon>
        <taxon>Tylenchina</taxon>
        <taxon>Panagrolaimomorpha</taxon>
        <taxon>Strongyloidoidea</taxon>
        <taxon>Strongyloididae</taxon>
        <taxon>Parastrongyloides</taxon>
    </lineage>
</organism>
<dbReference type="CDD" id="cd00839">
    <property type="entry name" value="MPP_PAPs"/>
    <property type="match status" value="1"/>
</dbReference>
<name>A0A0N4Z850_PARTI</name>
<dbReference type="AlphaFoldDB" id="A0A0N4Z850"/>
<dbReference type="InterPro" id="IPR004843">
    <property type="entry name" value="Calcineurin-like_PHP"/>
</dbReference>
<dbReference type="STRING" id="131310.A0A0N4Z850"/>
<dbReference type="PANTHER" id="PTHR45867:SF3">
    <property type="entry name" value="ACID PHOSPHATASE TYPE 7"/>
    <property type="match status" value="1"/>
</dbReference>
<dbReference type="SUPFAM" id="SSF56300">
    <property type="entry name" value="Metallo-dependent phosphatases"/>
    <property type="match status" value="1"/>
</dbReference>
<evidence type="ECO:0000313" key="7">
    <source>
        <dbReference type="Proteomes" id="UP000038045"/>
    </source>
</evidence>
<dbReference type="WBParaSite" id="PTRK_0000339000.1">
    <property type="protein sequence ID" value="PTRK_0000339000.1"/>
    <property type="gene ID" value="PTRK_0000339000"/>
</dbReference>
<reference evidence="8" key="1">
    <citation type="submission" date="2017-02" db="UniProtKB">
        <authorList>
            <consortium name="WormBaseParasite"/>
        </authorList>
    </citation>
    <scope>IDENTIFICATION</scope>
</reference>
<dbReference type="Gene3D" id="2.60.40.380">
    <property type="entry name" value="Purple acid phosphatase-like, N-terminal"/>
    <property type="match status" value="1"/>
</dbReference>
<protein>
    <recommendedName>
        <fullName evidence="3">Purple acid phosphatase</fullName>
        <ecNumber evidence="3">3.1.3.2</ecNumber>
    </recommendedName>
</protein>
<dbReference type="GO" id="GO:0003993">
    <property type="term" value="F:acid phosphatase activity"/>
    <property type="evidence" value="ECO:0007669"/>
    <property type="project" value="UniProtKB-EC"/>
</dbReference>
<feature type="domain" description="Calcineurin-like phosphoesterase" evidence="5">
    <location>
        <begin position="203"/>
        <end position="399"/>
    </location>
</feature>
<evidence type="ECO:0000259" key="6">
    <source>
        <dbReference type="Pfam" id="PF16656"/>
    </source>
</evidence>
<evidence type="ECO:0000313" key="8">
    <source>
        <dbReference type="WBParaSite" id="PTRK_0000339000.1"/>
    </source>
</evidence>
<feature type="transmembrane region" description="Helical" evidence="4">
    <location>
        <begin position="45"/>
        <end position="66"/>
    </location>
</feature>
<comment type="similarity">
    <text evidence="3">Belongs to the metallophosphoesterase superfamily. Purple acid phosphatase family.</text>
</comment>
<evidence type="ECO:0000259" key="5">
    <source>
        <dbReference type="Pfam" id="PF00149"/>
    </source>
</evidence>
<keyword evidence="7" id="KW-1185">Reference proteome</keyword>
<keyword evidence="2" id="KW-0325">Glycoprotein</keyword>
<keyword evidence="4" id="KW-1133">Transmembrane helix</keyword>
<dbReference type="SUPFAM" id="SSF49363">
    <property type="entry name" value="Purple acid phosphatase, N-terminal domain"/>
    <property type="match status" value="1"/>
</dbReference>
<comment type="catalytic activity">
    <reaction evidence="3">
        <text>a phosphate monoester + H2O = an alcohol + phosphate</text>
        <dbReference type="Rhea" id="RHEA:15017"/>
        <dbReference type="ChEBI" id="CHEBI:15377"/>
        <dbReference type="ChEBI" id="CHEBI:30879"/>
        <dbReference type="ChEBI" id="CHEBI:43474"/>
        <dbReference type="ChEBI" id="CHEBI:67140"/>
        <dbReference type="EC" id="3.1.3.2"/>
    </reaction>
</comment>
<keyword evidence="4" id="KW-0472">Membrane</keyword>
<proteinExistence type="inferred from homology"/>
<keyword evidence="3" id="KW-0378">Hydrolase</keyword>
<evidence type="ECO:0000256" key="1">
    <source>
        <dbReference type="ARBA" id="ARBA00022729"/>
    </source>
</evidence>
<keyword evidence="4" id="KW-0812">Transmembrane</keyword>